<name>A0A1I0TSY1_9SPHI</name>
<keyword evidence="1" id="KW-0472">Membrane</keyword>
<dbReference type="AlphaFoldDB" id="A0A1I0TSY1"/>
<sequence>MDANKDLSKEYNDFFNETHQLFTDVKSYTLLYENLGGGTVGVAPLNDIRSALDHLYSFLNVPSGANNKRGVTENYIEAKEHLYRAYYDLFMMICSFLIDEIQAYVPKFGVEVLAKIYPKYFSHVSPELVVILERIAQIRHARQTNSKVPEAIKISNEEVITVLLQWHKELLGTTHLFVEAKNVEDGKKQKELEKEEKTKKKEKLDLILKWVIPFVMLIAGFLLKDVIAKHLFD</sequence>
<keyword evidence="3" id="KW-1185">Reference proteome</keyword>
<dbReference type="RefSeq" id="WP_090985707.1">
    <property type="nucleotide sequence ID" value="NZ_FOJM01000014.1"/>
</dbReference>
<protein>
    <submittedName>
        <fullName evidence="2">Uncharacterized protein</fullName>
    </submittedName>
</protein>
<evidence type="ECO:0000313" key="3">
    <source>
        <dbReference type="Proteomes" id="UP000198836"/>
    </source>
</evidence>
<accession>A0A1I0TSY1</accession>
<gene>
    <name evidence="2" type="ORF">SAMN04488511_11422</name>
</gene>
<dbReference type="EMBL" id="FOJM01000014">
    <property type="protein sequence ID" value="SFA54832.1"/>
    <property type="molecule type" value="Genomic_DNA"/>
</dbReference>
<evidence type="ECO:0000313" key="2">
    <source>
        <dbReference type="EMBL" id="SFA54832.1"/>
    </source>
</evidence>
<keyword evidence="1" id="KW-0812">Transmembrane</keyword>
<keyword evidence="1" id="KW-1133">Transmembrane helix</keyword>
<dbReference type="OrthoDB" id="10005131at2"/>
<reference evidence="3" key="1">
    <citation type="submission" date="2016-10" db="EMBL/GenBank/DDBJ databases">
        <authorList>
            <person name="Varghese N."/>
            <person name="Submissions S."/>
        </authorList>
    </citation>
    <scope>NUCLEOTIDE SEQUENCE [LARGE SCALE GENOMIC DNA]</scope>
    <source>
        <strain evidence="3">DSM 18130</strain>
    </source>
</reference>
<proteinExistence type="predicted"/>
<evidence type="ECO:0000256" key="1">
    <source>
        <dbReference type="SAM" id="Phobius"/>
    </source>
</evidence>
<feature type="transmembrane region" description="Helical" evidence="1">
    <location>
        <begin position="206"/>
        <end position="223"/>
    </location>
</feature>
<dbReference type="Proteomes" id="UP000198836">
    <property type="component" value="Unassembled WGS sequence"/>
</dbReference>
<organism evidence="2 3">
    <name type="scientific">Pedobacter suwonensis</name>
    <dbReference type="NCBI Taxonomy" id="332999"/>
    <lineage>
        <taxon>Bacteria</taxon>
        <taxon>Pseudomonadati</taxon>
        <taxon>Bacteroidota</taxon>
        <taxon>Sphingobacteriia</taxon>
        <taxon>Sphingobacteriales</taxon>
        <taxon>Sphingobacteriaceae</taxon>
        <taxon>Pedobacter</taxon>
    </lineage>
</organism>